<feature type="region of interest" description="Disordered" evidence="1">
    <location>
        <begin position="46"/>
        <end position="68"/>
    </location>
</feature>
<dbReference type="Proteomes" id="UP000035425">
    <property type="component" value="Unassembled WGS sequence"/>
</dbReference>
<sequence length="82" mass="8588">MRTACCSAGRRRIRSSFMNATQPSRAVSARQVTSATVSSCGMPSCPASVVSSRPTNGTTAPPGMVRGRTVTIDLPCTGERRV</sequence>
<gene>
    <name evidence="2" type="ORF">FrCorBMG51_11370</name>
</gene>
<name>A0ABR5F3S1_9ACTN</name>
<proteinExistence type="predicted"/>
<evidence type="ECO:0000313" key="3">
    <source>
        <dbReference type="Proteomes" id="UP000035425"/>
    </source>
</evidence>
<protein>
    <submittedName>
        <fullName evidence="2">Uncharacterized protein</fullName>
    </submittedName>
</protein>
<evidence type="ECO:0000256" key="1">
    <source>
        <dbReference type="SAM" id="MobiDB-lite"/>
    </source>
</evidence>
<reference evidence="2 3" key="1">
    <citation type="submission" date="2014-12" db="EMBL/GenBank/DDBJ databases">
        <title>Frankia sp. BMG5.1 draft genome.</title>
        <authorList>
            <person name="Gtari M."/>
            <person name="Ghodhbane-Gtari F."/>
            <person name="Nouioui I."/>
            <person name="Ktari A."/>
            <person name="Hezbri K."/>
            <person name="Mimouni W."/>
            <person name="Sbissi I."/>
            <person name="Ayari A."/>
            <person name="Yamanaka T."/>
            <person name="Normand P."/>
            <person name="Tisa L.S."/>
            <person name="Boudabous A."/>
        </authorList>
    </citation>
    <scope>NUCLEOTIDE SEQUENCE [LARGE SCALE GENOMIC DNA]</scope>
    <source>
        <strain evidence="2 3">BMG5.1</strain>
    </source>
</reference>
<comment type="caution">
    <text evidence="2">The sequence shown here is derived from an EMBL/GenBank/DDBJ whole genome shotgun (WGS) entry which is preliminary data.</text>
</comment>
<keyword evidence="3" id="KW-1185">Reference proteome</keyword>
<feature type="compositionally biased region" description="Polar residues" evidence="1">
    <location>
        <begin position="49"/>
        <end position="59"/>
    </location>
</feature>
<accession>A0ABR5F3S1</accession>
<evidence type="ECO:0000313" key="2">
    <source>
        <dbReference type="EMBL" id="KLL11366.1"/>
    </source>
</evidence>
<organism evidence="2 3">
    <name type="scientific">Protofrankia coriariae</name>
    <dbReference type="NCBI Taxonomy" id="1562887"/>
    <lineage>
        <taxon>Bacteria</taxon>
        <taxon>Bacillati</taxon>
        <taxon>Actinomycetota</taxon>
        <taxon>Actinomycetes</taxon>
        <taxon>Frankiales</taxon>
        <taxon>Frankiaceae</taxon>
        <taxon>Protofrankia</taxon>
    </lineage>
</organism>
<dbReference type="EMBL" id="JWIO01000015">
    <property type="protein sequence ID" value="KLL11366.1"/>
    <property type="molecule type" value="Genomic_DNA"/>
</dbReference>